<evidence type="ECO:0000256" key="1">
    <source>
        <dbReference type="ARBA" id="ARBA00022614"/>
    </source>
</evidence>
<dbReference type="Gene3D" id="3.80.10.10">
    <property type="entry name" value="Ribonuclease Inhibitor"/>
    <property type="match status" value="1"/>
</dbReference>
<name>F6I464_VITVI</name>
<dbReference type="HOGENOM" id="CLU_1279647_0_0_1"/>
<dbReference type="Proteomes" id="UP000009183">
    <property type="component" value="Chromosome 18"/>
</dbReference>
<sequence length="216" mass="24252">MDRFEAEFIEDIIGEIRRLIPKLVHVGENMVGMDENLKEVKSLIDAQSNEVSMVGIYGIGKTTIAKVVYNDMLVQFKRHNFLENVREKSKDDDVGIPHDIRNLSSLLSLSLSNCNLMEGEILNHIWQLSSLEKLSLDRNHFSSLPAGISQLSNLKGLKLSHCKNLLQIPELPSSVQFLDAHWSDGISSRPSVPPIRSLINCFKSELIPVGGQLEKH</sequence>
<keyword evidence="4" id="KW-1185">Reference proteome</keyword>
<reference evidence="4" key="1">
    <citation type="journal article" date="2007" name="Nature">
        <title>The grapevine genome sequence suggests ancestral hexaploidization in major angiosperm phyla.</title>
        <authorList>
            <consortium name="The French-Italian Public Consortium for Grapevine Genome Characterization."/>
            <person name="Jaillon O."/>
            <person name="Aury J.-M."/>
            <person name="Noel B."/>
            <person name="Policriti A."/>
            <person name="Clepet C."/>
            <person name="Casagrande A."/>
            <person name="Choisne N."/>
            <person name="Aubourg S."/>
            <person name="Vitulo N."/>
            <person name="Jubin C."/>
            <person name="Vezzi A."/>
            <person name="Legeai F."/>
            <person name="Hugueney P."/>
            <person name="Dasilva C."/>
            <person name="Horner D."/>
            <person name="Mica E."/>
            <person name="Jublot D."/>
            <person name="Poulain J."/>
            <person name="Bruyere C."/>
            <person name="Billault A."/>
            <person name="Segurens B."/>
            <person name="Gouyvenoux M."/>
            <person name="Ugarte E."/>
            <person name="Cattonaro F."/>
            <person name="Anthouard V."/>
            <person name="Vico V."/>
            <person name="Del Fabbro C."/>
            <person name="Alaux M."/>
            <person name="Di Gaspero G."/>
            <person name="Dumas V."/>
            <person name="Felice N."/>
            <person name="Paillard S."/>
            <person name="Juman I."/>
            <person name="Moroldo M."/>
            <person name="Scalabrin S."/>
            <person name="Canaguier A."/>
            <person name="Le Clainche I."/>
            <person name="Malacrida G."/>
            <person name="Durand E."/>
            <person name="Pesole G."/>
            <person name="Laucou V."/>
            <person name="Chatelet P."/>
            <person name="Merdinoglu D."/>
            <person name="Delledonne M."/>
            <person name="Pezzotti M."/>
            <person name="Lecharny A."/>
            <person name="Scarpelli C."/>
            <person name="Artiguenave F."/>
            <person name="Pe M.E."/>
            <person name="Valle G."/>
            <person name="Morgante M."/>
            <person name="Caboche M."/>
            <person name="Adam-Blondon A.-F."/>
            <person name="Weissenbach J."/>
            <person name="Quetier F."/>
            <person name="Wincker P."/>
        </authorList>
    </citation>
    <scope>NUCLEOTIDE SEQUENCE [LARGE SCALE GENOMIC DNA]</scope>
    <source>
        <strain evidence="4">cv. Pinot noir / PN40024</strain>
    </source>
</reference>
<dbReference type="EMBL" id="FN596744">
    <property type="protein sequence ID" value="CCB61644.1"/>
    <property type="molecule type" value="Genomic_DNA"/>
</dbReference>
<dbReference type="GO" id="GO:0006952">
    <property type="term" value="P:defense response"/>
    <property type="evidence" value="ECO:0007669"/>
    <property type="project" value="InterPro"/>
</dbReference>
<evidence type="ECO:0000313" key="3">
    <source>
        <dbReference type="EMBL" id="CCB61644.1"/>
    </source>
</evidence>
<dbReference type="InParanoid" id="F6I464"/>
<dbReference type="PANTHER" id="PTHR11017">
    <property type="entry name" value="LEUCINE-RICH REPEAT-CONTAINING PROTEIN"/>
    <property type="match status" value="1"/>
</dbReference>
<dbReference type="AlphaFoldDB" id="F6I464"/>
<dbReference type="InterPro" id="IPR044974">
    <property type="entry name" value="Disease_R_plants"/>
</dbReference>
<evidence type="ECO:0000313" key="4">
    <source>
        <dbReference type="Proteomes" id="UP000009183"/>
    </source>
</evidence>
<protein>
    <recommendedName>
        <fullName evidence="5">Disease resistance protein</fullName>
    </recommendedName>
</protein>
<dbReference type="SUPFAM" id="SSF52540">
    <property type="entry name" value="P-loop containing nucleoside triphosphate hydrolases"/>
    <property type="match status" value="1"/>
</dbReference>
<dbReference type="Pfam" id="PF00560">
    <property type="entry name" value="LRR_1"/>
    <property type="match status" value="2"/>
</dbReference>
<dbReference type="InterPro" id="IPR003591">
    <property type="entry name" value="Leu-rich_rpt_typical-subtyp"/>
</dbReference>
<dbReference type="SMART" id="SM00369">
    <property type="entry name" value="LRR_TYP"/>
    <property type="match status" value="1"/>
</dbReference>
<dbReference type="InterPro" id="IPR027417">
    <property type="entry name" value="P-loop_NTPase"/>
</dbReference>
<dbReference type="InterPro" id="IPR001611">
    <property type="entry name" value="Leu-rich_rpt"/>
</dbReference>
<evidence type="ECO:0000256" key="2">
    <source>
        <dbReference type="ARBA" id="ARBA00022737"/>
    </source>
</evidence>
<evidence type="ECO:0008006" key="5">
    <source>
        <dbReference type="Google" id="ProtNLM"/>
    </source>
</evidence>
<accession>F6I464</accession>
<keyword evidence="2" id="KW-0677">Repeat</keyword>
<dbReference type="PaxDb" id="29760-VIT_18s0041g01720.t01"/>
<gene>
    <name evidence="3" type="ordered locus">VIT_18s0041g01720</name>
</gene>
<dbReference type="PANTHER" id="PTHR11017:SF570">
    <property type="entry name" value="DISEASE RESISTANCE PROTEIN (TIR-NBS CLASS)-RELATED"/>
    <property type="match status" value="1"/>
</dbReference>
<proteinExistence type="predicted"/>
<dbReference type="SUPFAM" id="SSF52058">
    <property type="entry name" value="L domain-like"/>
    <property type="match status" value="1"/>
</dbReference>
<organism evidence="3 4">
    <name type="scientific">Vitis vinifera</name>
    <name type="common">Grape</name>
    <dbReference type="NCBI Taxonomy" id="29760"/>
    <lineage>
        <taxon>Eukaryota</taxon>
        <taxon>Viridiplantae</taxon>
        <taxon>Streptophyta</taxon>
        <taxon>Embryophyta</taxon>
        <taxon>Tracheophyta</taxon>
        <taxon>Spermatophyta</taxon>
        <taxon>Magnoliopsida</taxon>
        <taxon>eudicotyledons</taxon>
        <taxon>Gunneridae</taxon>
        <taxon>Pentapetalae</taxon>
        <taxon>rosids</taxon>
        <taxon>Vitales</taxon>
        <taxon>Vitaceae</taxon>
        <taxon>Viteae</taxon>
        <taxon>Vitis</taxon>
    </lineage>
</organism>
<dbReference type="InterPro" id="IPR032675">
    <property type="entry name" value="LRR_dom_sf"/>
</dbReference>
<keyword evidence="1" id="KW-0433">Leucine-rich repeat</keyword>